<evidence type="ECO:0000256" key="1">
    <source>
        <dbReference type="SAM" id="MobiDB-lite"/>
    </source>
</evidence>
<evidence type="ECO:0000313" key="2">
    <source>
        <dbReference type="EMBL" id="RBB32374.1"/>
    </source>
</evidence>
<reference evidence="2 3" key="1">
    <citation type="submission" date="2018-06" db="EMBL/GenBank/DDBJ databases">
        <title>Draft genome sequence of Burkholderia reimsis strain BE51 isolated from a French agricultural soil.</title>
        <authorList>
            <person name="Esmaeel Q."/>
        </authorList>
    </citation>
    <scope>NUCLEOTIDE SEQUENCE [LARGE SCALE GENOMIC DNA]</scope>
    <source>
        <strain evidence="2 3">BE51</strain>
    </source>
</reference>
<accession>A0A365QHQ8</accession>
<sequence length="62" mass="6797">MAPVARVAAFVFQSNASGAITPEPPRVLWRLQLLREWSHEQEAKQVFPGSPRARSAPGTRAA</sequence>
<proteinExistence type="predicted"/>
<feature type="region of interest" description="Disordered" evidence="1">
    <location>
        <begin position="41"/>
        <end position="62"/>
    </location>
</feature>
<evidence type="ECO:0000313" key="3">
    <source>
        <dbReference type="Proteomes" id="UP000252458"/>
    </source>
</evidence>
<dbReference type="Proteomes" id="UP000252458">
    <property type="component" value="Unassembled WGS sequence"/>
</dbReference>
<gene>
    <name evidence="2" type="ORF">DPV79_38680</name>
</gene>
<dbReference type="EMBL" id="QMFZ01000061">
    <property type="protein sequence ID" value="RBB32374.1"/>
    <property type="molecule type" value="Genomic_DNA"/>
</dbReference>
<comment type="caution">
    <text evidence="2">The sequence shown here is derived from an EMBL/GenBank/DDBJ whole genome shotgun (WGS) entry which is preliminary data.</text>
</comment>
<dbReference type="AlphaFoldDB" id="A0A365QHQ8"/>
<keyword evidence="3" id="KW-1185">Reference proteome</keyword>
<organism evidence="2 3">
    <name type="scientific">Burkholderia reimsis</name>
    <dbReference type="NCBI Taxonomy" id="2234132"/>
    <lineage>
        <taxon>Bacteria</taxon>
        <taxon>Pseudomonadati</taxon>
        <taxon>Pseudomonadota</taxon>
        <taxon>Betaproteobacteria</taxon>
        <taxon>Burkholderiales</taxon>
        <taxon>Burkholderiaceae</taxon>
        <taxon>Burkholderia</taxon>
    </lineage>
</organism>
<name>A0A365QHQ8_9BURK</name>
<protein>
    <submittedName>
        <fullName evidence="2">Uncharacterized protein</fullName>
    </submittedName>
</protein>